<dbReference type="Proteomes" id="UP001501237">
    <property type="component" value="Unassembled WGS sequence"/>
</dbReference>
<accession>A0ABP6Q1F4</accession>
<dbReference type="SUPFAM" id="SSF53335">
    <property type="entry name" value="S-adenosyl-L-methionine-dependent methyltransferases"/>
    <property type="match status" value="1"/>
</dbReference>
<organism evidence="4 5">
    <name type="scientific">Actinocorallia longicatena</name>
    <dbReference type="NCBI Taxonomy" id="111803"/>
    <lineage>
        <taxon>Bacteria</taxon>
        <taxon>Bacillati</taxon>
        <taxon>Actinomycetota</taxon>
        <taxon>Actinomycetes</taxon>
        <taxon>Streptosporangiales</taxon>
        <taxon>Thermomonosporaceae</taxon>
        <taxon>Actinocorallia</taxon>
    </lineage>
</organism>
<dbReference type="InterPro" id="IPR041698">
    <property type="entry name" value="Methyltransf_25"/>
</dbReference>
<dbReference type="Gene3D" id="3.40.50.150">
    <property type="entry name" value="Vaccinia Virus protein VP39"/>
    <property type="match status" value="1"/>
</dbReference>
<comment type="caution">
    <text evidence="4">The sequence shown here is derived from an EMBL/GenBank/DDBJ whole genome shotgun (WGS) entry which is preliminary data.</text>
</comment>
<dbReference type="RefSeq" id="WP_344822968.1">
    <property type="nucleotide sequence ID" value="NZ_BAAAUV010000003.1"/>
</dbReference>
<dbReference type="InterPro" id="IPR029063">
    <property type="entry name" value="SAM-dependent_MTases_sf"/>
</dbReference>
<dbReference type="PANTHER" id="PTHR43861:SF1">
    <property type="entry name" value="TRANS-ACONITATE 2-METHYLTRANSFERASE"/>
    <property type="match status" value="1"/>
</dbReference>
<dbReference type="GO" id="GO:0032259">
    <property type="term" value="P:methylation"/>
    <property type="evidence" value="ECO:0007669"/>
    <property type="project" value="UniProtKB-KW"/>
</dbReference>
<evidence type="ECO:0000256" key="2">
    <source>
        <dbReference type="ARBA" id="ARBA00022679"/>
    </source>
</evidence>
<dbReference type="PANTHER" id="PTHR43861">
    <property type="entry name" value="TRANS-ACONITATE 2-METHYLTRANSFERASE-RELATED"/>
    <property type="match status" value="1"/>
</dbReference>
<protein>
    <submittedName>
        <fullName evidence="4">Class I SAM-dependent methyltransferase</fullName>
    </submittedName>
</protein>
<keyword evidence="1 4" id="KW-0489">Methyltransferase</keyword>
<evidence type="ECO:0000256" key="1">
    <source>
        <dbReference type="ARBA" id="ARBA00022603"/>
    </source>
</evidence>
<sequence length="265" mass="28496">MNWGVATYDSAFGYVSAHGAPLIDLLDPQPGERIIDLGCGAGMLTAELAARGAEPLGLDGNPHLIAQASSQFPELSFAVGDAADFTVADRYDAVISMSALHWMARDPDAVLARVHASLRPGGRFVAEMGGAGNCAELIAAMQTAWRDYDLPEPELPWYFPTPADYATRLEEAGFTVRLLEYFDRPTRMTDAPDGAADWVRLFAAAPLAGVPSELIEPVLSRVNTLAAPALRRESGWVADYVRLRFAAVRKANGKPVQEMPLLGAI</sequence>
<gene>
    <name evidence="4" type="ORF">GCM10010468_11540</name>
</gene>
<name>A0ABP6Q1F4_9ACTN</name>
<reference evidence="5" key="1">
    <citation type="journal article" date="2019" name="Int. J. Syst. Evol. Microbiol.">
        <title>The Global Catalogue of Microorganisms (GCM) 10K type strain sequencing project: providing services to taxonomists for standard genome sequencing and annotation.</title>
        <authorList>
            <consortium name="The Broad Institute Genomics Platform"/>
            <consortium name="The Broad Institute Genome Sequencing Center for Infectious Disease"/>
            <person name="Wu L."/>
            <person name="Ma J."/>
        </authorList>
    </citation>
    <scope>NUCLEOTIDE SEQUENCE [LARGE SCALE GENOMIC DNA]</scope>
    <source>
        <strain evidence="5">JCM 9377</strain>
    </source>
</reference>
<dbReference type="CDD" id="cd02440">
    <property type="entry name" value="AdoMet_MTases"/>
    <property type="match status" value="1"/>
</dbReference>
<proteinExistence type="predicted"/>
<dbReference type="EMBL" id="BAAAUV010000003">
    <property type="protein sequence ID" value="GAA3199369.1"/>
    <property type="molecule type" value="Genomic_DNA"/>
</dbReference>
<dbReference type="Pfam" id="PF13649">
    <property type="entry name" value="Methyltransf_25"/>
    <property type="match status" value="1"/>
</dbReference>
<evidence type="ECO:0000313" key="5">
    <source>
        <dbReference type="Proteomes" id="UP001501237"/>
    </source>
</evidence>
<keyword evidence="5" id="KW-1185">Reference proteome</keyword>
<evidence type="ECO:0000259" key="3">
    <source>
        <dbReference type="Pfam" id="PF13649"/>
    </source>
</evidence>
<evidence type="ECO:0000313" key="4">
    <source>
        <dbReference type="EMBL" id="GAA3199369.1"/>
    </source>
</evidence>
<keyword evidence="2" id="KW-0808">Transferase</keyword>
<feature type="domain" description="Methyltransferase" evidence="3">
    <location>
        <begin position="34"/>
        <end position="122"/>
    </location>
</feature>
<dbReference type="GO" id="GO:0008168">
    <property type="term" value="F:methyltransferase activity"/>
    <property type="evidence" value="ECO:0007669"/>
    <property type="project" value="UniProtKB-KW"/>
</dbReference>